<dbReference type="PANTHER" id="PTHR48106:SF13">
    <property type="entry name" value="QUINONE OXIDOREDUCTASE-RELATED"/>
    <property type="match status" value="1"/>
</dbReference>
<reference evidence="7 8" key="1">
    <citation type="submission" date="2016-10" db="EMBL/GenBank/DDBJ databases">
        <title>Genome sequencing of Aspergillus oryzae BCC7051.</title>
        <authorList>
            <person name="Thammarongtham C."/>
            <person name="Vorapreeda T."/>
            <person name="Nookaew I."/>
            <person name="Srisuk T."/>
            <person name="Land M."/>
            <person name="Jeennor S."/>
            <person name="Laoteng K."/>
        </authorList>
    </citation>
    <scope>NUCLEOTIDE SEQUENCE [LARGE SCALE GENOMIC DNA]</scope>
    <source>
        <strain evidence="7 8">BCC7051</strain>
    </source>
</reference>
<sequence>MSMSLPPTMKGVRIRQQGDPANMVIETGLPLPTVKDTDVLVKLHYSGVNFIDIYQRTGVYGVQVPFTAGREGAGTIVQVGAKVTSSYGLKVGDRVAVFTQGAFAEYVAAPAEGVMRLPPSVSTKVGAAVMLQGLTAWTMVQESHKVSSGQIILVQAAAGGTGGLLVQMCKYLGATVIGAVSSVEKAKVAEENGCDHIILYKTTNVEEQVMRLTGNKGCHAVFSGVGQSTFNADLACTRRKGTLVSYGNSSGVVSNFSILLLSKKNVKLVRPTLANYIAEREEFVERSTQLLKLLEDGAIHMRLGGEYELEDVQKAQDALTGQKTMGKLLINLQA</sequence>
<dbReference type="EMBL" id="BSYA01000059">
    <property type="protein sequence ID" value="GMG29638.1"/>
    <property type="molecule type" value="Genomic_DNA"/>
</dbReference>
<dbReference type="InterPro" id="IPR013154">
    <property type="entry name" value="ADH-like_N"/>
</dbReference>
<evidence type="ECO:0000256" key="4">
    <source>
        <dbReference type="ARBA" id="ARBA00070796"/>
    </source>
</evidence>
<dbReference type="Proteomes" id="UP000190312">
    <property type="component" value="Unassembled WGS sequence"/>
</dbReference>
<evidence type="ECO:0000259" key="5">
    <source>
        <dbReference type="SMART" id="SM00829"/>
    </source>
</evidence>
<reference evidence="6" key="2">
    <citation type="submission" date="2023-04" db="EMBL/GenBank/DDBJ databases">
        <title>Aspergillus oryzae NBRC 4228.</title>
        <authorList>
            <person name="Ichikawa N."/>
            <person name="Sato H."/>
            <person name="Tonouchi N."/>
        </authorList>
    </citation>
    <scope>NUCLEOTIDE SEQUENCE</scope>
    <source>
        <strain evidence="6">NBRC 4228</strain>
    </source>
</reference>
<proteinExistence type="predicted"/>
<dbReference type="OMA" id="CDHTIDY"/>
<dbReference type="EMBL" id="MKZY01000002">
    <property type="protein sequence ID" value="OOO13072.1"/>
    <property type="molecule type" value="Genomic_DNA"/>
</dbReference>
<dbReference type="FunFam" id="3.40.50.720:FF:000053">
    <property type="entry name" value="Quinone oxidoreductase 1"/>
    <property type="match status" value="1"/>
</dbReference>
<evidence type="ECO:0000313" key="8">
    <source>
        <dbReference type="Proteomes" id="UP000190312"/>
    </source>
</evidence>
<dbReference type="InterPro" id="IPR002364">
    <property type="entry name" value="Quin_OxRdtase/zeta-crystal_CS"/>
</dbReference>
<dbReference type="InterPro" id="IPR013149">
    <property type="entry name" value="ADH-like_C"/>
</dbReference>
<accession>A0A1S9DVK6</accession>
<dbReference type="Pfam" id="PF08240">
    <property type="entry name" value="ADH_N"/>
    <property type="match status" value="1"/>
</dbReference>
<dbReference type="Gene3D" id="3.40.50.720">
    <property type="entry name" value="NAD(P)-binding Rossmann-like Domain"/>
    <property type="match status" value="1"/>
</dbReference>
<dbReference type="SUPFAM" id="SSF50129">
    <property type="entry name" value="GroES-like"/>
    <property type="match status" value="1"/>
</dbReference>
<evidence type="ECO:0000313" key="6">
    <source>
        <dbReference type="EMBL" id="GMG29638.1"/>
    </source>
</evidence>
<name>A0A1S9DVK6_ASPOZ</name>
<evidence type="ECO:0000256" key="3">
    <source>
        <dbReference type="ARBA" id="ARBA00043088"/>
    </source>
</evidence>
<dbReference type="Pfam" id="PF00107">
    <property type="entry name" value="ADH_zinc_N"/>
    <property type="match status" value="1"/>
</dbReference>
<organism evidence="7 8">
    <name type="scientific">Aspergillus oryzae</name>
    <name type="common">Yellow koji mold</name>
    <dbReference type="NCBI Taxonomy" id="5062"/>
    <lineage>
        <taxon>Eukaryota</taxon>
        <taxon>Fungi</taxon>
        <taxon>Dikarya</taxon>
        <taxon>Ascomycota</taxon>
        <taxon>Pezizomycotina</taxon>
        <taxon>Eurotiomycetes</taxon>
        <taxon>Eurotiomycetidae</taxon>
        <taxon>Eurotiales</taxon>
        <taxon>Aspergillaceae</taxon>
        <taxon>Aspergillus</taxon>
        <taxon>Aspergillus subgen. Circumdati</taxon>
    </lineage>
</organism>
<dbReference type="AlphaFoldDB" id="A0A1S9DVK6"/>
<evidence type="ECO:0000313" key="7">
    <source>
        <dbReference type="EMBL" id="OOO13072.1"/>
    </source>
</evidence>
<dbReference type="GO" id="GO:0035925">
    <property type="term" value="F:mRNA 3'-UTR AU-rich region binding"/>
    <property type="evidence" value="ECO:0007669"/>
    <property type="project" value="TreeGrafter"/>
</dbReference>
<dbReference type="InterPro" id="IPR036291">
    <property type="entry name" value="NAD(P)-bd_dom_sf"/>
</dbReference>
<dbReference type="SUPFAM" id="SSF51735">
    <property type="entry name" value="NAD(P)-binding Rossmann-fold domains"/>
    <property type="match status" value="1"/>
</dbReference>
<dbReference type="PROSITE" id="PS01162">
    <property type="entry name" value="QOR_ZETA_CRYSTAL"/>
    <property type="match status" value="1"/>
</dbReference>
<dbReference type="OrthoDB" id="191139at2759"/>
<dbReference type="GO" id="GO:0003960">
    <property type="term" value="F:quinone reductase (NADPH) activity"/>
    <property type="evidence" value="ECO:0007669"/>
    <property type="project" value="InterPro"/>
</dbReference>
<comment type="caution">
    <text evidence="7">The sequence shown here is derived from an EMBL/GenBank/DDBJ whole genome shotgun (WGS) entry which is preliminary data.</text>
</comment>
<dbReference type="CDD" id="cd05286">
    <property type="entry name" value="QOR2"/>
    <property type="match status" value="1"/>
</dbReference>
<dbReference type="PANTHER" id="PTHR48106">
    <property type="entry name" value="QUINONE OXIDOREDUCTASE PIG3-RELATED"/>
    <property type="match status" value="1"/>
</dbReference>
<protein>
    <recommendedName>
        <fullName evidence="4">Probable quinone oxidoreductase</fullName>
    </recommendedName>
    <alternativeName>
        <fullName evidence="3">NADPH:quinone reductase</fullName>
    </alternativeName>
</protein>
<dbReference type="SMART" id="SM00829">
    <property type="entry name" value="PKS_ER"/>
    <property type="match status" value="1"/>
</dbReference>
<feature type="domain" description="Enoyl reductase (ER)" evidence="5">
    <location>
        <begin position="18"/>
        <end position="330"/>
    </location>
</feature>
<gene>
    <name evidence="6" type="ORF">Aory04_000587200</name>
    <name evidence="7" type="ORF">OAory_01008210</name>
</gene>
<dbReference type="GO" id="GO:0070402">
    <property type="term" value="F:NADPH binding"/>
    <property type="evidence" value="ECO:0007669"/>
    <property type="project" value="TreeGrafter"/>
</dbReference>
<evidence type="ECO:0000256" key="1">
    <source>
        <dbReference type="ARBA" id="ARBA00022857"/>
    </source>
</evidence>
<dbReference type="GO" id="GO:0005829">
    <property type="term" value="C:cytosol"/>
    <property type="evidence" value="ECO:0007669"/>
    <property type="project" value="TreeGrafter"/>
</dbReference>
<dbReference type="eggNOG" id="KOG1197">
    <property type="taxonomic scope" value="Eukaryota"/>
</dbReference>
<dbReference type="Proteomes" id="UP001165205">
    <property type="component" value="Unassembled WGS sequence"/>
</dbReference>
<keyword evidence="1" id="KW-0521">NADP</keyword>
<keyword evidence="2" id="KW-0560">Oxidoreductase</keyword>
<dbReference type="InterPro" id="IPR011032">
    <property type="entry name" value="GroES-like_sf"/>
</dbReference>
<dbReference type="Gene3D" id="3.90.180.10">
    <property type="entry name" value="Medium-chain alcohol dehydrogenases, catalytic domain"/>
    <property type="match status" value="1"/>
</dbReference>
<dbReference type="GO" id="GO:0008270">
    <property type="term" value="F:zinc ion binding"/>
    <property type="evidence" value="ECO:0007669"/>
    <property type="project" value="InterPro"/>
</dbReference>
<evidence type="ECO:0000256" key="2">
    <source>
        <dbReference type="ARBA" id="ARBA00023002"/>
    </source>
</evidence>
<dbReference type="InterPro" id="IPR047618">
    <property type="entry name" value="QOR-like"/>
</dbReference>
<dbReference type="InterPro" id="IPR020843">
    <property type="entry name" value="ER"/>
</dbReference>
<dbReference type="VEuPathDB" id="FungiDB:AO090005000678"/>